<name>A0ABR2WWG3_9FUNG</name>
<organism evidence="1 2">
    <name type="scientific">Basidiobolus ranarum</name>
    <dbReference type="NCBI Taxonomy" id="34480"/>
    <lineage>
        <taxon>Eukaryota</taxon>
        <taxon>Fungi</taxon>
        <taxon>Fungi incertae sedis</taxon>
        <taxon>Zoopagomycota</taxon>
        <taxon>Entomophthoromycotina</taxon>
        <taxon>Basidiobolomycetes</taxon>
        <taxon>Basidiobolales</taxon>
        <taxon>Basidiobolaceae</taxon>
        <taxon>Basidiobolus</taxon>
    </lineage>
</organism>
<dbReference type="Proteomes" id="UP001479436">
    <property type="component" value="Unassembled WGS sequence"/>
</dbReference>
<proteinExistence type="predicted"/>
<evidence type="ECO:0000313" key="1">
    <source>
        <dbReference type="EMBL" id="KAK9765867.1"/>
    </source>
</evidence>
<comment type="caution">
    <text evidence="1">The sequence shown here is derived from an EMBL/GenBank/DDBJ whole genome shotgun (WGS) entry which is preliminary data.</text>
</comment>
<keyword evidence="2" id="KW-1185">Reference proteome</keyword>
<accession>A0ABR2WWG3</accession>
<protein>
    <submittedName>
        <fullName evidence="1">Uncharacterized protein</fullName>
    </submittedName>
</protein>
<gene>
    <name evidence="1" type="ORF">K7432_005479</name>
</gene>
<reference evidence="1 2" key="1">
    <citation type="submission" date="2023-04" db="EMBL/GenBank/DDBJ databases">
        <title>Genome of Basidiobolus ranarum AG-B5.</title>
        <authorList>
            <person name="Stajich J.E."/>
            <person name="Carter-House D."/>
            <person name="Gryganskyi A."/>
        </authorList>
    </citation>
    <scope>NUCLEOTIDE SEQUENCE [LARGE SCALE GENOMIC DNA]</scope>
    <source>
        <strain evidence="1 2">AG-B5</strain>
    </source>
</reference>
<sequence length="166" mass="19186">MFLNKVLRKKEQIEKLTQDIKSNSCSEEEIKTSVEDNILDVCNKIKSEISSRTVPTAPANFLDDMAVHQIQNSLDVYPDIYKLAKGSVYYDVKANPQQHLRAFYMLVKVCEENDMESFNCFPLRKGFIPSYMTIDTKILNYHILKNKNFTGNKVDIWGNVINLIRA</sequence>
<evidence type="ECO:0000313" key="2">
    <source>
        <dbReference type="Proteomes" id="UP001479436"/>
    </source>
</evidence>
<dbReference type="EMBL" id="JASJQH010000217">
    <property type="protein sequence ID" value="KAK9765867.1"/>
    <property type="molecule type" value="Genomic_DNA"/>
</dbReference>